<accession>A0ABY9BJ80</accession>
<evidence type="ECO:0008006" key="3">
    <source>
        <dbReference type="Google" id="ProtNLM"/>
    </source>
</evidence>
<organism evidence="1 2">
    <name type="scientific">Vitis vinifera</name>
    <name type="common">Grape</name>
    <dbReference type="NCBI Taxonomy" id="29760"/>
    <lineage>
        <taxon>Eukaryota</taxon>
        <taxon>Viridiplantae</taxon>
        <taxon>Streptophyta</taxon>
        <taxon>Embryophyta</taxon>
        <taxon>Tracheophyta</taxon>
        <taxon>Spermatophyta</taxon>
        <taxon>Magnoliopsida</taxon>
        <taxon>eudicotyledons</taxon>
        <taxon>Gunneridae</taxon>
        <taxon>Pentapetalae</taxon>
        <taxon>rosids</taxon>
        <taxon>Vitales</taxon>
        <taxon>Vitaceae</taxon>
        <taxon>Viteae</taxon>
        <taxon>Vitis</taxon>
    </lineage>
</organism>
<gene>
    <name evidence="1" type="ORF">VitviT2T_002634</name>
</gene>
<reference evidence="1 2" key="1">
    <citation type="journal article" date="2023" name="Hortic Res">
        <title>The complete reference genome for grapevine (Vitis vinifera L.) genetics and breeding.</title>
        <authorList>
            <person name="Shi X."/>
            <person name="Cao S."/>
            <person name="Wang X."/>
            <person name="Huang S."/>
            <person name="Wang Y."/>
            <person name="Liu Z."/>
            <person name="Liu W."/>
            <person name="Leng X."/>
            <person name="Peng Y."/>
            <person name="Wang N."/>
            <person name="Wang Y."/>
            <person name="Ma Z."/>
            <person name="Xu X."/>
            <person name="Zhang F."/>
            <person name="Xue H."/>
            <person name="Zhong H."/>
            <person name="Wang Y."/>
            <person name="Zhang K."/>
            <person name="Velt A."/>
            <person name="Avia K."/>
            <person name="Holtgrawe D."/>
            <person name="Grimplet J."/>
            <person name="Matus J.T."/>
            <person name="Ware D."/>
            <person name="Wu X."/>
            <person name="Wang H."/>
            <person name="Liu C."/>
            <person name="Fang Y."/>
            <person name="Rustenholz C."/>
            <person name="Cheng Z."/>
            <person name="Xiao H."/>
            <person name="Zhou Y."/>
        </authorList>
    </citation>
    <scope>NUCLEOTIDE SEQUENCE [LARGE SCALE GENOMIC DNA]</scope>
    <source>
        <strain evidence="2">cv. Pinot noir / PN40024</strain>
        <tissue evidence="1">Leaf</tissue>
    </source>
</reference>
<dbReference type="Pfam" id="PF14223">
    <property type="entry name" value="Retrotran_gag_2"/>
    <property type="match status" value="1"/>
</dbReference>
<evidence type="ECO:0000313" key="1">
    <source>
        <dbReference type="EMBL" id="WJZ82911.1"/>
    </source>
</evidence>
<evidence type="ECO:0000313" key="2">
    <source>
        <dbReference type="Proteomes" id="UP001227230"/>
    </source>
</evidence>
<proteinExistence type="predicted"/>
<dbReference type="EMBL" id="CP126649">
    <property type="protein sequence ID" value="WJZ82911.1"/>
    <property type="molecule type" value="Genomic_DNA"/>
</dbReference>
<keyword evidence="2" id="KW-1185">Reference proteome</keyword>
<dbReference type="Proteomes" id="UP001227230">
    <property type="component" value="Chromosome 2"/>
</dbReference>
<sequence length="126" mass="14468">MADEKARCIILGSLSNVLHQQHMGIATTYEIFLNLQEMFGDKDGPIRQVALRTIMSTKMTKGTPVRDHMICMISLLNEMEILRDKIDGETQVAMILETLPDSFKMFKPNYNMNKLMMSLPELMKEL</sequence>
<protein>
    <recommendedName>
        <fullName evidence="3">Retrovirus-related Pol polyprotein from transposon TNT 1-94</fullName>
    </recommendedName>
</protein>
<name>A0ABY9BJ80_VITVI</name>